<evidence type="ECO:0000313" key="4">
    <source>
        <dbReference type="EnsemblMetazoa" id="HelroP166378"/>
    </source>
</evidence>
<evidence type="ECO:0000256" key="1">
    <source>
        <dbReference type="SAM" id="MobiDB-lite"/>
    </source>
</evidence>
<feature type="transmembrane region" description="Helical" evidence="2">
    <location>
        <begin position="473"/>
        <end position="493"/>
    </location>
</feature>
<evidence type="ECO:0000313" key="3">
    <source>
        <dbReference type="EMBL" id="ESN90674.1"/>
    </source>
</evidence>
<dbReference type="AlphaFoldDB" id="T1EY26"/>
<reference evidence="4" key="3">
    <citation type="submission" date="2015-06" db="UniProtKB">
        <authorList>
            <consortium name="EnsemblMetazoa"/>
        </authorList>
    </citation>
    <scope>IDENTIFICATION</scope>
</reference>
<dbReference type="KEGG" id="hro:HELRODRAFT_166378"/>
<sequence length="897" mass="100411">MASNDNSKRKNPIKIYQHINPEKLMIIFDLSKIFYFKTASQQRTKQQSYDFVNKNLSNNNINKIISRRHKNISNNVKNNNSNKICECINTTNIHNNNNSPTNANKIIVNNATINNNININNGNPFNNKINNNSIANDCLFGSRDQPEKEMFKIKLDAEKHYVIAKNNAYMYLSLSQSILLIATFFKLITSFLVANDFGANFLTNNYLLPELAWLSLVSVFTSPLLLFLYWLRHLNVISKPDFISRDRKNVNNNTGYNCNDNTNYKLTNNNNKADSNYNDININSIMNNSSSSSNNNNNNTLKNNDIIANSARRPITLTRLYMFGILIYLSIIVFIVAITFTIRPNLFVFATHFGTSLQIITPILFLFLSHLILLSSSSSASPSPVLLSSSSPSLSLSEFSKPSDEAITSSMTSSTTMTSALLTLNAPSSSSDSHHCKLNMESIKIKNTSASSSSSSSSSSSNFKHLHKIKSTLYFFIISINFLLSLSFMSLFFTDIFNSLEPEMYAKSNDSQIAKSDLYSANLSLISEYVIPIYVLQSVFEYVMLVLLSVDVILAWKIATTFNSKICGKLEETKYFDRKLHNQLNNVNTLNINDINSSDNNKVGQSDVGAVNTNNNNNNSSDNDSTAITKNSISYNLNSNNNNNIDDVETTHIANKSSSTSSTSASYKTENSPAMSDKSSSNDNESVDTDLIMLINDKGYIRFRTSSDSEAHISNNEKLINENSSTFDKGEHSSFRNFLNKTFNIYKYKNEPTNNENLIGQLIKPTKNNELDDFNTDDTETQLSDKQGITDTIWPTVTAKNFDRSILVSVRSTHPRTEGVARKTLRFAAISCDLSPTKHTDSESLLFSLTRQTGRSDVHAKGSSTSLVGSVNGSQYFSKFKTPSIHLRESIEQALNL</sequence>
<feature type="transmembrane region" description="Helical" evidence="2">
    <location>
        <begin position="346"/>
        <end position="368"/>
    </location>
</feature>
<accession>T1EY26</accession>
<feature type="transmembrane region" description="Helical" evidence="2">
    <location>
        <begin position="320"/>
        <end position="340"/>
    </location>
</feature>
<evidence type="ECO:0000256" key="2">
    <source>
        <dbReference type="SAM" id="Phobius"/>
    </source>
</evidence>
<protein>
    <submittedName>
        <fullName evidence="3 4">Uncharacterized protein</fullName>
    </submittedName>
</protein>
<keyword evidence="5" id="KW-1185">Reference proteome</keyword>
<keyword evidence="2" id="KW-1133">Transmembrane helix</keyword>
<dbReference type="Proteomes" id="UP000015101">
    <property type="component" value="Unassembled WGS sequence"/>
</dbReference>
<feature type="transmembrane region" description="Helical" evidence="2">
    <location>
        <begin position="169"/>
        <end position="192"/>
    </location>
</feature>
<proteinExistence type="predicted"/>
<feature type="transmembrane region" description="Helical" evidence="2">
    <location>
        <begin position="212"/>
        <end position="231"/>
    </location>
</feature>
<reference evidence="3 5" key="2">
    <citation type="journal article" date="2013" name="Nature">
        <title>Insights into bilaterian evolution from three spiralian genomes.</title>
        <authorList>
            <person name="Simakov O."/>
            <person name="Marletaz F."/>
            <person name="Cho S.J."/>
            <person name="Edsinger-Gonzales E."/>
            <person name="Havlak P."/>
            <person name="Hellsten U."/>
            <person name="Kuo D.H."/>
            <person name="Larsson T."/>
            <person name="Lv J."/>
            <person name="Arendt D."/>
            <person name="Savage R."/>
            <person name="Osoegawa K."/>
            <person name="de Jong P."/>
            <person name="Grimwood J."/>
            <person name="Chapman J.A."/>
            <person name="Shapiro H."/>
            <person name="Aerts A."/>
            <person name="Otillar R.P."/>
            <person name="Terry A.Y."/>
            <person name="Boore J.L."/>
            <person name="Grigoriev I.V."/>
            <person name="Lindberg D.R."/>
            <person name="Seaver E.C."/>
            <person name="Weisblat D.A."/>
            <person name="Putnam N.H."/>
            <person name="Rokhsar D.S."/>
        </authorList>
    </citation>
    <scope>NUCLEOTIDE SEQUENCE</scope>
</reference>
<evidence type="ECO:0000313" key="5">
    <source>
        <dbReference type="Proteomes" id="UP000015101"/>
    </source>
</evidence>
<feature type="compositionally biased region" description="Polar residues" evidence="1">
    <location>
        <begin position="667"/>
        <end position="684"/>
    </location>
</feature>
<dbReference type="HOGENOM" id="CLU_322687_0_0_1"/>
<gene>
    <name evidence="4" type="primary">20201476</name>
    <name evidence="3" type="ORF">HELRODRAFT_166378</name>
</gene>
<dbReference type="RefSeq" id="XP_009031561.1">
    <property type="nucleotide sequence ID" value="XM_009033313.1"/>
</dbReference>
<dbReference type="CTD" id="20201476"/>
<dbReference type="EnsemblMetazoa" id="HelroT166378">
    <property type="protein sequence ID" value="HelroP166378"/>
    <property type="gene ID" value="HelroG166378"/>
</dbReference>
<organism evidence="4 5">
    <name type="scientific">Helobdella robusta</name>
    <name type="common">Californian leech</name>
    <dbReference type="NCBI Taxonomy" id="6412"/>
    <lineage>
        <taxon>Eukaryota</taxon>
        <taxon>Metazoa</taxon>
        <taxon>Spiralia</taxon>
        <taxon>Lophotrochozoa</taxon>
        <taxon>Annelida</taxon>
        <taxon>Clitellata</taxon>
        <taxon>Hirudinea</taxon>
        <taxon>Rhynchobdellida</taxon>
        <taxon>Glossiphoniidae</taxon>
        <taxon>Helobdella</taxon>
    </lineage>
</organism>
<feature type="region of interest" description="Disordered" evidence="1">
    <location>
        <begin position="601"/>
        <end position="627"/>
    </location>
</feature>
<feature type="region of interest" description="Disordered" evidence="1">
    <location>
        <begin position="655"/>
        <end position="685"/>
    </location>
</feature>
<dbReference type="EMBL" id="AMQM01002349">
    <property type="status" value="NOT_ANNOTATED_CDS"/>
    <property type="molecule type" value="Genomic_DNA"/>
</dbReference>
<name>T1EY26_HELRO</name>
<feature type="compositionally biased region" description="Low complexity" evidence="1">
    <location>
        <begin position="657"/>
        <end position="666"/>
    </location>
</feature>
<reference evidence="5" key="1">
    <citation type="submission" date="2012-12" db="EMBL/GenBank/DDBJ databases">
        <authorList>
            <person name="Hellsten U."/>
            <person name="Grimwood J."/>
            <person name="Chapman J.A."/>
            <person name="Shapiro H."/>
            <person name="Aerts A."/>
            <person name="Otillar R.P."/>
            <person name="Terry A.Y."/>
            <person name="Boore J.L."/>
            <person name="Simakov O."/>
            <person name="Marletaz F."/>
            <person name="Cho S.-J."/>
            <person name="Edsinger-Gonzales E."/>
            <person name="Havlak P."/>
            <person name="Kuo D.-H."/>
            <person name="Larsson T."/>
            <person name="Lv J."/>
            <person name="Arendt D."/>
            <person name="Savage R."/>
            <person name="Osoegawa K."/>
            <person name="de Jong P."/>
            <person name="Lindberg D.R."/>
            <person name="Seaver E.C."/>
            <person name="Weisblat D.A."/>
            <person name="Putnam N.H."/>
            <person name="Grigoriev I.V."/>
            <person name="Rokhsar D.S."/>
        </authorList>
    </citation>
    <scope>NUCLEOTIDE SEQUENCE</scope>
</reference>
<dbReference type="InParanoid" id="T1EY26"/>
<dbReference type="EMBL" id="AMQM01002350">
    <property type="status" value="NOT_ANNOTATED_CDS"/>
    <property type="molecule type" value="Genomic_DNA"/>
</dbReference>
<dbReference type="EMBL" id="KB097753">
    <property type="protein sequence ID" value="ESN90674.1"/>
    <property type="molecule type" value="Genomic_DNA"/>
</dbReference>
<feature type="compositionally biased region" description="Low complexity" evidence="1">
    <location>
        <begin position="612"/>
        <end position="627"/>
    </location>
</feature>
<keyword evidence="2" id="KW-0472">Membrane</keyword>
<keyword evidence="2" id="KW-0812">Transmembrane</keyword>
<dbReference type="GeneID" id="20201476"/>